<dbReference type="EMBL" id="DF849951">
    <property type="protein sequence ID" value="GAT60468.1"/>
    <property type="molecule type" value="Genomic_DNA"/>
</dbReference>
<feature type="region of interest" description="Disordered" evidence="1">
    <location>
        <begin position="136"/>
        <end position="166"/>
    </location>
</feature>
<accession>A0ABQ0MAY5</accession>
<evidence type="ECO:0000313" key="2">
    <source>
        <dbReference type="EMBL" id="GAT60468.1"/>
    </source>
</evidence>
<dbReference type="Proteomes" id="UP000815677">
    <property type="component" value="Unassembled WGS sequence"/>
</dbReference>
<proteinExistence type="predicted"/>
<sequence>MGWPRNFSTEEIDSNETARIVDEGNEIFESAVAHRERTANIAVDAKKRLVGSVGGFSRVFEPSDIGKGTDAAVVDTDAVDGYPCGGARKPFNVYMAAETVPKSGWAPSAAEPNLLAASLSGTAAMTGGIASTVAGSFPSTNSTSKRTEARPRDQIAAGGRDMKGIGHREASVDKLVPKPWTTIGFGNIE</sequence>
<evidence type="ECO:0000313" key="3">
    <source>
        <dbReference type="Proteomes" id="UP000815677"/>
    </source>
</evidence>
<name>A0ABQ0MAY5_MYCCL</name>
<evidence type="ECO:0000256" key="1">
    <source>
        <dbReference type="SAM" id="MobiDB-lite"/>
    </source>
</evidence>
<reference evidence="2" key="1">
    <citation type="submission" date="2014-09" db="EMBL/GenBank/DDBJ databases">
        <title>Genome sequence of the luminous mushroom Mycena chlorophos for searching fungal bioluminescence genes.</title>
        <authorList>
            <person name="Tanaka Y."/>
            <person name="Kasuga D."/>
            <person name="Oba Y."/>
            <person name="Hase S."/>
            <person name="Sato K."/>
            <person name="Oba Y."/>
            <person name="Sakakibara Y."/>
        </authorList>
    </citation>
    <scope>NUCLEOTIDE SEQUENCE</scope>
</reference>
<protein>
    <submittedName>
        <fullName evidence="2">Uncharacterized protein</fullName>
    </submittedName>
</protein>
<keyword evidence="3" id="KW-1185">Reference proteome</keyword>
<gene>
    <name evidence="2" type="ORF">MCHLO_16602</name>
</gene>
<organism evidence="2 3">
    <name type="scientific">Mycena chlorophos</name>
    <name type="common">Agaric fungus</name>
    <name type="synonym">Agaricus chlorophos</name>
    <dbReference type="NCBI Taxonomy" id="658473"/>
    <lineage>
        <taxon>Eukaryota</taxon>
        <taxon>Fungi</taxon>
        <taxon>Dikarya</taxon>
        <taxon>Basidiomycota</taxon>
        <taxon>Agaricomycotina</taxon>
        <taxon>Agaricomycetes</taxon>
        <taxon>Agaricomycetidae</taxon>
        <taxon>Agaricales</taxon>
        <taxon>Marasmiineae</taxon>
        <taxon>Mycenaceae</taxon>
        <taxon>Mycena</taxon>
    </lineage>
</organism>